<feature type="transmembrane region" description="Helical" evidence="1">
    <location>
        <begin position="42"/>
        <end position="71"/>
    </location>
</feature>
<keyword evidence="3" id="KW-1185">Reference proteome</keyword>
<proteinExistence type="predicted"/>
<gene>
    <name evidence="2" type="ORF">BCF46_0357</name>
</gene>
<evidence type="ECO:0000313" key="3">
    <source>
        <dbReference type="Proteomes" id="UP000269157"/>
    </source>
</evidence>
<dbReference type="Proteomes" id="UP000269157">
    <property type="component" value="Unassembled WGS sequence"/>
</dbReference>
<accession>A0A497X4N4</accession>
<evidence type="ECO:0000256" key="1">
    <source>
        <dbReference type="SAM" id="Phobius"/>
    </source>
</evidence>
<dbReference type="OrthoDB" id="9803213at2"/>
<protein>
    <submittedName>
        <fullName evidence="2">Uncharacterized protein</fullName>
    </submittedName>
</protein>
<reference evidence="2 3" key="1">
    <citation type="submission" date="2018-10" db="EMBL/GenBank/DDBJ databases">
        <title>Genomic Encyclopedia of Archaeal and Bacterial Type Strains, Phase II (KMG-II): from individual species to whole genera.</title>
        <authorList>
            <person name="Goeker M."/>
        </authorList>
    </citation>
    <scope>NUCLEOTIDE SEQUENCE [LARGE SCALE GENOMIC DNA]</scope>
    <source>
        <strain evidence="2 3">DSM 29466</strain>
    </source>
</reference>
<name>A0A497X4N4_9RHOB</name>
<keyword evidence="1" id="KW-0812">Transmembrane</keyword>
<dbReference type="AlphaFoldDB" id="A0A497X4N4"/>
<dbReference type="RefSeq" id="WP_121021118.1">
    <property type="nucleotide sequence ID" value="NZ_RCCE01000001.1"/>
</dbReference>
<evidence type="ECO:0000313" key="2">
    <source>
        <dbReference type="EMBL" id="RLJ60160.1"/>
    </source>
</evidence>
<comment type="caution">
    <text evidence="2">The sequence shown here is derived from an EMBL/GenBank/DDBJ whole genome shotgun (WGS) entry which is preliminary data.</text>
</comment>
<keyword evidence="1" id="KW-0472">Membrane</keyword>
<sequence>MKRRDFCEVSALAATGLILPATPGFATTDKDKGDVLALGPAQIALIVTGRVILLNYLYLVLSSGVWLINLLQPVQLVSEKKATLSKVPLLGKLGRKSMKSYMDGAKPVGKLYHNGKAVFAFPDVVLSTPPPPAGPIPVPYPTFSMSFRPNQSFKRAKTKNIPTKAKLQAAGTPVGTLLQAKDGSLIFGMNGIKVR</sequence>
<organism evidence="2 3">
    <name type="scientific">Litoreibacter meonggei</name>
    <dbReference type="NCBI Taxonomy" id="1049199"/>
    <lineage>
        <taxon>Bacteria</taxon>
        <taxon>Pseudomonadati</taxon>
        <taxon>Pseudomonadota</taxon>
        <taxon>Alphaproteobacteria</taxon>
        <taxon>Rhodobacterales</taxon>
        <taxon>Roseobacteraceae</taxon>
        <taxon>Litoreibacter</taxon>
    </lineage>
</organism>
<keyword evidence="1" id="KW-1133">Transmembrane helix</keyword>
<dbReference type="EMBL" id="RCCE01000001">
    <property type="protein sequence ID" value="RLJ60160.1"/>
    <property type="molecule type" value="Genomic_DNA"/>
</dbReference>